<dbReference type="Gene3D" id="1.10.10.10">
    <property type="entry name" value="Winged helix-like DNA-binding domain superfamily/Winged helix DNA-binding domain"/>
    <property type="match status" value="1"/>
</dbReference>
<keyword evidence="2" id="KW-1185">Reference proteome</keyword>
<dbReference type="EMBL" id="SNYW01000008">
    <property type="protein sequence ID" value="TDQ82159.1"/>
    <property type="molecule type" value="Genomic_DNA"/>
</dbReference>
<comment type="caution">
    <text evidence="1">The sequence shown here is derived from an EMBL/GenBank/DDBJ whole genome shotgun (WGS) entry which is preliminary data.</text>
</comment>
<dbReference type="AlphaFoldDB" id="A0A4R6WMD4"/>
<gene>
    <name evidence="1" type="ORF">A8950_1981</name>
</gene>
<dbReference type="InterPro" id="IPR036390">
    <property type="entry name" value="WH_DNA-bd_sf"/>
</dbReference>
<protein>
    <submittedName>
        <fullName evidence="1">Winged helix-turn-helix DNA-binding protein</fullName>
    </submittedName>
</protein>
<sequence length="307" mass="34213">MRTGSVSVYLAGRRVRLFKRRDRPSRFWQAAFRLDGRARPLVKSTGQAELAGARRWALDFLAGLGGGEAVAATDGDNGLRREDLLAPYPFPHIRQKKRHVEREIALRTLSAYARNPLIAQRSLARSLDVSLAVVNAYTKRCVREGWLLKLERPQTRGRGYRYVLTQSGRNRVGELLAAFLAQELSLFRVLAADFRTLLARTGPRPVVLLGGGEMAAIARLVLAEVARRPLLEIDRPPKARDRARLRRHRDAVFWLTAPDGVAAIRAAAFGPLIAQADIIRPAFLEEFASPLSPRERGTIDDRTGSVV</sequence>
<evidence type="ECO:0000313" key="2">
    <source>
        <dbReference type="Proteomes" id="UP000295783"/>
    </source>
</evidence>
<proteinExistence type="predicted"/>
<dbReference type="Pfam" id="PF13412">
    <property type="entry name" value="HTH_24"/>
    <property type="match status" value="1"/>
</dbReference>
<name>A0A4R6WMD4_9PROT</name>
<keyword evidence="1" id="KW-0238">DNA-binding</keyword>
<accession>A0A4R6WMD4</accession>
<dbReference type="SUPFAM" id="SSF46785">
    <property type="entry name" value="Winged helix' DNA-binding domain"/>
    <property type="match status" value="1"/>
</dbReference>
<dbReference type="RefSeq" id="WP_166645097.1">
    <property type="nucleotide sequence ID" value="NZ_SNYW01000008.1"/>
</dbReference>
<dbReference type="GO" id="GO:0003677">
    <property type="term" value="F:DNA binding"/>
    <property type="evidence" value="ECO:0007669"/>
    <property type="project" value="UniProtKB-KW"/>
</dbReference>
<evidence type="ECO:0000313" key="1">
    <source>
        <dbReference type="EMBL" id="TDQ82159.1"/>
    </source>
</evidence>
<dbReference type="Proteomes" id="UP000295783">
    <property type="component" value="Unassembled WGS sequence"/>
</dbReference>
<reference evidence="1 2" key="1">
    <citation type="submission" date="2019-03" db="EMBL/GenBank/DDBJ databases">
        <title>Genomic Encyclopedia of Type Strains, Phase III (KMG-III): the genomes of soil and plant-associated and newly described type strains.</title>
        <authorList>
            <person name="Whitman W."/>
        </authorList>
    </citation>
    <scope>NUCLEOTIDE SEQUENCE [LARGE SCALE GENOMIC DNA]</scope>
    <source>
        <strain evidence="1 2">CGMCC 1.7660</strain>
    </source>
</reference>
<organism evidence="1 2">
    <name type="scientific">Dongia mobilis</name>
    <dbReference type="NCBI Taxonomy" id="578943"/>
    <lineage>
        <taxon>Bacteria</taxon>
        <taxon>Pseudomonadati</taxon>
        <taxon>Pseudomonadota</taxon>
        <taxon>Alphaproteobacteria</taxon>
        <taxon>Rhodospirillales</taxon>
        <taxon>Dongiaceae</taxon>
        <taxon>Dongia</taxon>
    </lineage>
</organism>
<dbReference type="InterPro" id="IPR036388">
    <property type="entry name" value="WH-like_DNA-bd_sf"/>
</dbReference>